<dbReference type="Pfam" id="PF01263">
    <property type="entry name" value="Aldose_epim"/>
    <property type="match status" value="1"/>
</dbReference>
<evidence type="ECO:0000313" key="1">
    <source>
        <dbReference type="EMBL" id="MCQ8278289.1"/>
    </source>
</evidence>
<sequence length="291" mass="32187">MSDPDTHQFGNADLALIVKADGAELCSLRAGDREMLWQAGPEWKRHAPVLFPVVGRLKNDTLRRDGRDYSLGQHGFARDRRFDWISRDAQGCRLSLRSDAESLEHFPYPFMLEIGYRLDGPALHVDYLIRNPGPDPLPCSIGAHPAFRWPLADDADPLSHRLVFERAEPEPIRRVRAGLLTSQTHPSPIRDGVLPLDPALFEDDAVILMQPASHSVRFEAAGAPLSLRIGWHGMNALGIWSKPGAAFLCIEPWHGFASPEAFDGPFEDKPGLMRIAPGASAALGWSVAVER</sequence>
<dbReference type="RefSeq" id="WP_422863757.1">
    <property type="nucleotide sequence ID" value="NZ_JAMSKV010000005.1"/>
</dbReference>
<dbReference type="EMBL" id="JAMSKV010000005">
    <property type="protein sequence ID" value="MCQ8278289.1"/>
    <property type="molecule type" value="Genomic_DNA"/>
</dbReference>
<dbReference type="InterPro" id="IPR014718">
    <property type="entry name" value="GH-type_carb-bd"/>
</dbReference>
<keyword evidence="2" id="KW-1185">Reference proteome</keyword>
<comment type="caution">
    <text evidence="1">The sequence shown here is derived from an EMBL/GenBank/DDBJ whole genome shotgun (WGS) entry which is preliminary data.</text>
</comment>
<dbReference type="InterPro" id="IPR008183">
    <property type="entry name" value="Aldose_1/G6P_1-epimerase"/>
</dbReference>
<dbReference type="Gene3D" id="2.70.98.10">
    <property type="match status" value="1"/>
</dbReference>
<protein>
    <submittedName>
        <fullName evidence="1">Aldose 1-epimerase family protein</fullName>
    </submittedName>
</protein>
<dbReference type="CDD" id="cd09024">
    <property type="entry name" value="Aldose_epim_lacX"/>
    <property type="match status" value="1"/>
</dbReference>
<evidence type="ECO:0000313" key="2">
    <source>
        <dbReference type="Proteomes" id="UP001524587"/>
    </source>
</evidence>
<proteinExistence type="predicted"/>
<dbReference type="InterPro" id="IPR011013">
    <property type="entry name" value="Gal_mutarotase_sf_dom"/>
</dbReference>
<dbReference type="Proteomes" id="UP001524587">
    <property type="component" value="Unassembled WGS sequence"/>
</dbReference>
<reference evidence="1 2" key="1">
    <citation type="submission" date="2022-06" db="EMBL/GenBank/DDBJ databases">
        <title>Endosaccharibacter gen. nov., sp. nov., endophytic bacteria isolated from sugarcane.</title>
        <authorList>
            <person name="Pitiwittayakul N."/>
            <person name="Yukphan P."/>
            <person name="Charoenyingcharoen P."/>
            <person name="Tanasupawat S."/>
        </authorList>
    </citation>
    <scope>NUCLEOTIDE SEQUENCE [LARGE SCALE GENOMIC DNA]</scope>
    <source>
        <strain evidence="1 2">KSS8</strain>
    </source>
</reference>
<dbReference type="InterPro" id="IPR037481">
    <property type="entry name" value="LacX"/>
</dbReference>
<dbReference type="SUPFAM" id="SSF74650">
    <property type="entry name" value="Galactose mutarotase-like"/>
    <property type="match status" value="1"/>
</dbReference>
<organism evidence="1 2">
    <name type="scientific">Endosaccharibacter trunci</name>
    <dbReference type="NCBI Taxonomy" id="2812733"/>
    <lineage>
        <taxon>Bacteria</taxon>
        <taxon>Pseudomonadati</taxon>
        <taxon>Pseudomonadota</taxon>
        <taxon>Alphaproteobacteria</taxon>
        <taxon>Acetobacterales</taxon>
        <taxon>Acetobacteraceae</taxon>
        <taxon>Endosaccharibacter</taxon>
    </lineage>
</organism>
<gene>
    <name evidence="1" type="ORF">NFI95_07480</name>
</gene>
<name>A0ABT1W611_9PROT</name>
<accession>A0ABT1W611</accession>